<dbReference type="Pfam" id="PF01535">
    <property type="entry name" value="PPR"/>
    <property type="match status" value="7"/>
</dbReference>
<feature type="repeat" description="PPR" evidence="2">
    <location>
        <begin position="402"/>
        <end position="436"/>
    </location>
</feature>
<dbReference type="AlphaFoldDB" id="A0AAN7LKQ8"/>
<feature type="repeat" description="PPR" evidence="2">
    <location>
        <begin position="169"/>
        <end position="203"/>
    </location>
</feature>
<evidence type="ECO:0008006" key="5">
    <source>
        <dbReference type="Google" id="ProtNLM"/>
    </source>
</evidence>
<evidence type="ECO:0000313" key="3">
    <source>
        <dbReference type="EMBL" id="KAK4782631.1"/>
    </source>
</evidence>
<feature type="repeat" description="PPR" evidence="2">
    <location>
        <begin position="239"/>
        <end position="273"/>
    </location>
</feature>
<gene>
    <name evidence="3" type="ORF">SAY86_007005</name>
</gene>
<evidence type="ECO:0000256" key="2">
    <source>
        <dbReference type="PROSITE-ProRule" id="PRU00708"/>
    </source>
</evidence>
<dbReference type="InterPro" id="IPR046848">
    <property type="entry name" value="E_motif"/>
</dbReference>
<accession>A0AAN7LKQ8</accession>
<dbReference type="Gene3D" id="1.25.40.10">
    <property type="entry name" value="Tetratricopeptide repeat domain"/>
    <property type="match status" value="3"/>
</dbReference>
<dbReference type="Pfam" id="PF13041">
    <property type="entry name" value="PPR_2"/>
    <property type="match status" value="2"/>
</dbReference>
<dbReference type="FunFam" id="1.25.40.10:FF:000427">
    <property type="entry name" value="Pentatricopeptide repeat-containing protein chloroplastic"/>
    <property type="match status" value="1"/>
</dbReference>
<dbReference type="EMBL" id="JAXQNO010000015">
    <property type="protein sequence ID" value="KAK4782631.1"/>
    <property type="molecule type" value="Genomic_DNA"/>
</dbReference>
<proteinExistence type="predicted"/>
<dbReference type="Proteomes" id="UP001346149">
    <property type="component" value="Unassembled WGS sequence"/>
</dbReference>
<dbReference type="FunFam" id="1.25.40.10:FF:000989">
    <property type="entry name" value="Pentatricopeptide repeat-containing protein At1g31430"/>
    <property type="match status" value="1"/>
</dbReference>
<keyword evidence="4" id="KW-1185">Reference proteome</keyword>
<dbReference type="InterPro" id="IPR011990">
    <property type="entry name" value="TPR-like_helical_dom_sf"/>
</dbReference>
<dbReference type="PANTHER" id="PTHR47926">
    <property type="entry name" value="PENTATRICOPEPTIDE REPEAT-CONTAINING PROTEIN"/>
    <property type="match status" value="1"/>
</dbReference>
<dbReference type="GO" id="GO:0003723">
    <property type="term" value="F:RNA binding"/>
    <property type="evidence" value="ECO:0007669"/>
    <property type="project" value="InterPro"/>
</dbReference>
<dbReference type="GO" id="GO:0009451">
    <property type="term" value="P:RNA modification"/>
    <property type="evidence" value="ECO:0007669"/>
    <property type="project" value="InterPro"/>
</dbReference>
<protein>
    <recommendedName>
        <fullName evidence="5">Pentatricopeptide repeat-containing protein</fullName>
    </recommendedName>
</protein>
<dbReference type="PANTHER" id="PTHR47926:SF489">
    <property type="entry name" value="PENTATRICOPEPTIDE REPEAT-CONTAINING PROTEIN"/>
    <property type="match status" value="1"/>
</dbReference>
<dbReference type="FunFam" id="1.25.40.10:FF:000348">
    <property type="entry name" value="Pentatricopeptide repeat-containing protein chloroplastic"/>
    <property type="match status" value="1"/>
</dbReference>
<feature type="repeat" description="PPR" evidence="2">
    <location>
        <begin position="68"/>
        <end position="102"/>
    </location>
</feature>
<feature type="repeat" description="PPR" evidence="2">
    <location>
        <begin position="301"/>
        <end position="335"/>
    </location>
</feature>
<dbReference type="InterPro" id="IPR046960">
    <property type="entry name" value="PPR_At4g14850-like_plant"/>
</dbReference>
<dbReference type="PROSITE" id="PS51375">
    <property type="entry name" value="PPR"/>
    <property type="match status" value="6"/>
</dbReference>
<dbReference type="Pfam" id="PF20431">
    <property type="entry name" value="E_motif"/>
    <property type="match status" value="1"/>
</dbReference>
<organism evidence="3 4">
    <name type="scientific">Trapa natans</name>
    <name type="common">Water chestnut</name>
    <dbReference type="NCBI Taxonomy" id="22666"/>
    <lineage>
        <taxon>Eukaryota</taxon>
        <taxon>Viridiplantae</taxon>
        <taxon>Streptophyta</taxon>
        <taxon>Embryophyta</taxon>
        <taxon>Tracheophyta</taxon>
        <taxon>Spermatophyta</taxon>
        <taxon>Magnoliopsida</taxon>
        <taxon>eudicotyledons</taxon>
        <taxon>Gunneridae</taxon>
        <taxon>Pentapetalae</taxon>
        <taxon>rosids</taxon>
        <taxon>malvids</taxon>
        <taxon>Myrtales</taxon>
        <taxon>Lythraceae</taxon>
        <taxon>Trapa</taxon>
    </lineage>
</organism>
<name>A0AAN7LKQ8_TRANT</name>
<dbReference type="NCBIfam" id="TIGR00756">
    <property type="entry name" value="PPR"/>
    <property type="match status" value="7"/>
</dbReference>
<feature type="repeat" description="PPR" evidence="2">
    <location>
        <begin position="437"/>
        <end position="471"/>
    </location>
</feature>
<dbReference type="InterPro" id="IPR002885">
    <property type="entry name" value="PPR_rpt"/>
</dbReference>
<keyword evidence="1" id="KW-0677">Repeat</keyword>
<comment type="caution">
    <text evidence="3">The sequence shown here is derived from an EMBL/GenBank/DDBJ whole genome shotgun (WGS) entry which is preliminary data.</text>
</comment>
<evidence type="ECO:0000256" key="1">
    <source>
        <dbReference type="ARBA" id="ARBA00022737"/>
    </source>
</evidence>
<reference evidence="3 4" key="1">
    <citation type="journal article" date="2023" name="Hortic Res">
        <title>Pangenome of water caltrop reveals structural variations and asymmetric subgenome divergence after allopolyploidization.</title>
        <authorList>
            <person name="Zhang X."/>
            <person name="Chen Y."/>
            <person name="Wang L."/>
            <person name="Yuan Y."/>
            <person name="Fang M."/>
            <person name="Shi L."/>
            <person name="Lu R."/>
            <person name="Comes H.P."/>
            <person name="Ma Y."/>
            <person name="Chen Y."/>
            <person name="Huang G."/>
            <person name="Zhou Y."/>
            <person name="Zheng Z."/>
            <person name="Qiu Y."/>
        </authorList>
    </citation>
    <scope>NUCLEOTIDE SEQUENCE [LARGE SCALE GENOMIC DNA]</scope>
    <source>
        <strain evidence="3">F231</strain>
    </source>
</reference>
<sequence length="629" mass="70847">MLGAKSCIALLKACKSMDQLKQIYAQVFRVGLEQSKNVLDKLIVFCIDPSFGDLQYAERIIDFADSRTLLVYNLLIKAFAKEGSLKKSVFLFHRLREEGLWPDNFTYPFVFKAVGRLEAVWEGLGLHGHVMKTGMSLDPYVHNSLLDMYGLLGRVDCMRMMFDEMPEKDVISWNVMISCYVRCGMCENAVHMFHKMLSEGRLCPDEATVVSTLSACTSLKMLELGVEIHHYINENLNPTLIMRNALLDMYAKCGDLSAARRIFDEMPVKNVICWTSMITGYINLSKIDEARELFDQSPSKDLVLWTAMINGYVQFNRFDDALSLFNCMQIERIRPDKFTVVALLTGCSQVGALDQGKWIHGYIEDNMIKIDAIVGTALIDMYAKCGCIEVALDIFHSLQQKDTASWTSIICGLAINGRSEEAIELFNEMRRVGFKPDDISFIGVLSACSHGGLVDEGRQYFRLMESYRIDPKLEHYGCLVDILGRGGLLDEAEELIKIVAGGNAHVAVPLYGALLSACRVHRNVSMGERMARCLMEMETGDSSVHTLLANIYASYDRWGDVMRVRRKMKDLRVRKVPGCSLIEVDGIIHEFLVGDPSHPKMDDICSLLYKLVDILTGSQVLDDTCLLGY</sequence>
<evidence type="ECO:0000313" key="4">
    <source>
        <dbReference type="Proteomes" id="UP001346149"/>
    </source>
</evidence>